<evidence type="ECO:0000256" key="1">
    <source>
        <dbReference type="SAM" id="MobiDB-lite"/>
    </source>
</evidence>
<keyword evidence="3" id="KW-1185">Reference proteome</keyword>
<protein>
    <submittedName>
        <fullName evidence="2">Uncharacterized protein</fullName>
    </submittedName>
</protein>
<dbReference type="Proteomes" id="UP000324748">
    <property type="component" value="Unassembled WGS sequence"/>
</dbReference>
<dbReference type="EMBL" id="VSWC01000196">
    <property type="protein sequence ID" value="KAA1065526.1"/>
    <property type="molecule type" value="Genomic_DNA"/>
</dbReference>
<comment type="caution">
    <text evidence="2">The sequence shown here is derived from an EMBL/GenBank/DDBJ whole genome shotgun (WGS) entry which is preliminary data.</text>
</comment>
<feature type="region of interest" description="Disordered" evidence="1">
    <location>
        <begin position="17"/>
        <end position="107"/>
    </location>
</feature>
<evidence type="ECO:0000313" key="3">
    <source>
        <dbReference type="Proteomes" id="UP000324748"/>
    </source>
</evidence>
<evidence type="ECO:0000313" key="2">
    <source>
        <dbReference type="EMBL" id="KAA1065526.1"/>
    </source>
</evidence>
<reference evidence="2 3" key="1">
    <citation type="submission" date="2019-05" db="EMBL/GenBank/DDBJ databases">
        <title>Emergence of the Ug99 lineage of the wheat stem rust pathogen through somatic hybridization.</title>
        <authorList>
            <person name="Li F."/>
            <person name="Upadhyaya N.M."/>
            <person name="Sperschneider J."/>
            <person name="Matny O."/>
            <person name="Nguyen-Phuc H."/>
            <person name="Mago R."/>
            <person name="Raley C."/>
            <person name="Miller M.E."/>
            <person name="Silverstein K.A.T."/>
            <person name="Henningsen E."/>
            <person name="Hirsch C.D."/>
            <person name="Visser B."/>
            <person name="Pretorius Z.A."/>
            <person name="Steffenson B.J."/>
            <person name="Schwessinger B."/>
            <person name="Dodds P.N."/>
            <person name="Figueroa M."/>
        </authorList>
    </citation>
    <scope>NUCLEOTIDE SEQUENCE [LARGE SCALE GENOMIC DNA]</scope>
    <source>
        <strain evidence="2">21-0</strain>
    </source>
</reference>
<feature type="compositionally biased region" description="Polar residues" evidence="1">
    <location>
        <begin position="66"/>
        <end position="92"/>
    </location>
</feature>
<accession>A0A5B0LN94</accession>
<feature type="compositionally biased region" description="Polar residues" evidence="1">
    <location>
        <begin position="37"/>
        <end position="56"/>
    </location>
</feature>
<proteinExistence type="predicted"/>
<dbReference type="AlphaFoldDB" id="A0A5B0LN94"/>
<name>A0A5B0LN94_PUCGR</name>
<gene>
    <name evidence="2" type="ORF">PGT21_002104</name>
</gene>
<sequence length="131" mass="14157">MGLVQISSASCLIGTSKSFKTKTKPNQNKTKQRMSHSDNQQSPYHSTGHSLEHNNPTTTTTAAATVSTYSGRNNLKLTTHPSTSLANDLPQTNSILPNNLPPPLSNRSPACPNELREHSQTAIPHSKLIMA</sequence>
<organism evidence="2 3">
    <name type="scientific">Puccinia graminis f. sp. tritici</name>
    <dbReference type="NCBI Taxonomy" id="56615"/>
    <lineage>
        <taxon>Eukaryota</taxon>
        <taxon>Fungi</taxon>
        <taxon>Dikarya</taxon>
        <taxon>Basidiomycota</taxon>
        <taxon>Pucciniomycotina</taxon>
        <taxon>Pucciniomycetes</taxon>
        <taxon>Pucciniales</taxon>
        <taxon>Pucciniaceae</taxon>
        <taxon>Puccinia</taxon>
    </lineage>
</organism>